<accession>A0A098VUW4</accession>
<dbReference type="GeneID" id="25258444"/>
<dbReference type="HOGENOM" id="CLU_527939_0_0_1"/>
<sequence length="516" mass="55352">MISKNFFCVFALVCFFLTALAASTSVQPGVYAENITSSISNGTSSTFVIHSTGLSVVVDTTAPIYSNSSVSITWNFSAGFEAEATLVLISLKDPTFVYTQITVKDNGTATVKLEDFGDLNTSLRYFNISVSNKFGSSISNTFTVLSKDELKITLNTVKLSHGQKLGITWQPINTLGLANVSIIRLSNGTVTSIESNIADTGSLTADITSAPGAYQVIVNSSIGSGVSEIFQVRKSFEVTLNPNNISSADPKTTVSWNLYDEYQNMVNLCIYKEEFKLYTIKVKNNGSHSLDLTKMDLPLGLYGIAIESHMGNGISDLYIYSSSGLVVSSPNATSSIFNNTEAIRVEWAPFDIDGEVVEITLVNNNTGAEVVKIAENTGSYDVNISELNIPVGTYHVIVSSELGAGTSSPFILRYAQNLSIVSPNATTDVSKYGSLIFNWFPTNLAGGNVSIYIYQPSNEAIVYGPFSTVDDGNAELNLAKKLITKNLVVDDSLSVAGIDSVAASGVLNRKKSSFPK</sequence>
<protein>
    <recommendedName>
        <fullName evidence="4">Fibronectin type-III domain-containing protein</fullName>
    </recommendedName>
</protein>
<organism evidence="2 3">
    <name type="scientific">Mitosporidium daphniae</name>
    <dbReference type="NCBI Taxonomy" id="1485682"/>
    <lineage>
        <taxon>Eukaryota</taxon>
        <taxon>Fungi</taxon>
        <taxon>Fungi incertae sedis</taxon>
        <taxon>Microsporidia</taxon>
        <taxon>Mitosporidium</taxon>
    </lineage>
</organism>
<name>A0A098VUW4_9MICR</name>
<dbReference type="Proteomes" id="UP000029725">
    <property type="component" value="Unassembled WGS sequence"/>
</dbReference>
<dbReference type="VEuPathDB" id="MicrosporidiaDB:DI09_146p10"/>
<reference evidence="2 3" key="1">
    <citation type="submission" date="2014-04" db="EMBL/GenBank/DDBJ databases">
        <title>A new species of microsporidia sheds light on the evolution of extreme parasitism.</title>
        <authorList>
            <person name="Haag K.L."/>
            <person name="James T.Y."/>
            <person name="Larsson R."/>
            <person name="Schaer T.M."/>
            <person name="Refardt D."/>
            <person name="Pombert J.-F."/>
            <person name="Ebert D."/>
        </authorList>
    </citation>
    <scope>NUCLEOTIDE SEQUENCE [LARGE SCALE GENOMIC DNA]</scope>
    <source>
        <strain evidence="2 3">UGP3</strain>
        <tissue evidence="2">Spores</tissue>
    </source>
</reference>
<feature type="chain" id="PRO_5001942051" description="Fibronectin type-III domain-containing protein" evidence="1">
    <location>
        <begin position="22"/>
        <end position="516"/>
    </location>
</feature>
<feature type="signal peptide" evidence="1">
    <location>
        <begin position="1"/>
        <end position="21"/>
    </location>
</feature>
<evidence type="ECO:0000313" key="3">
    <source>
        <dbReference type="Proteomes" id="UP000029725"/>
    </source>
</evidence>
<keyword evidence="1" id="KW-0732">Signal</keyword>
<dbReference type="EMBL" id="JMKJ01000051">
    <property type="protein sequence ID" value="KGG52669.1"/>
    <property type="molecule type" value="Genomic_DNA"/>
</dbReference>
<evidence type="ECO:0008006" key="4">
    <source>
        <dbReference type="Google" id="ProtNLM"/>
    </source>
</evidence>
<dbReference type="RefSeq" id="XP_013239105.1">
    <property type="nucleotide sequence ID" value="XM_013383651.1"/>
</dbReference>
<evidence type="ECO:0000256" key="1">
    <source>
        <dbReference type="SAM" id="SignalP"/>
    </source>
</evidence>
<comment type="caution">
    <text evidence="2">The sequence shown here is derived from an EMBL/GenBank/DDBJ whole genome shotgun (WGS) entry which is preliminary data.</text>
</comment>
<proteinExistence type="predicted"/>
<keyword evidence="3" id="KW-1185">Reference proteome</keyword>
<gene>
    <name evidence="2" type="ORF">DI09_146p10</name>
</gene>
<dbReference type="AlphaFoldDB" id="A0A098VUW4"/>
<evidence type="ECO:0000313" key="2">
    <source>
        <dbReference type="EMBL" id="KGG52669.1"/>
    </source>
</evidence>